<name>A0ACC1TBD1_9APHY</name>
<dbReference type="Proteomes" id="UP001148662">
    <property type="component" value="Unassembled WGS sequence"/>
</dbReference>
<protein>
    <submittedName>
        <fullName evidence="1">Uncharacterized protein</fullName>
    </submittedName>
</protein>
<reference evidence="1" key="1">
    <citation type="submission" date="2022-07" db="EMBL/GenBank/DDBJ databases">
        <title>Genome Sequence of Phlebia brevispora.</title>
        <authorList>
            <person name="Buettner E."/>
        </authorList>
    </citation>
    <scope>NUCLEOTIDE SEQUENCE</scope>
    <source>
        <strain evidence="1">MPL23</strain>
    </source>
</reference>
<gene>
    <name evidence="1" type="ORF">NM688_g1551</name>
</gene>
<evidence type="ECO:0000313" key="2">
    <source>
        <dbReference type="Proteomes" id="UP001148662"/>
    </source>
</evidence>
<sequence>MASAEMAYQLYEPDTTLDQIANWHALLECEVDTQAAFSSEDQRKNLHQMFENTGGAIVNHMIGYTNGQIAGLNACITTIGKETAELRATVGHLIDLVQTQDLLIRQYQTALDKAELGTGGIKHLKLSDPPKYVETADKQGSYSSSKASYTDEYLDLLLKVYKAIYLDKSRTSVFGTSSGNGSSKDPDIMKIDAYAKSKSKGKKHQINSTETKKKHCLICAAKELKKKAQLHNTENCYDKPGNESKRPASKPTPASTAYEEDTATLAGSLHINIASIQELDDPKSAVMGTTAQVDEVQSGPSKKLDKGKKKVTCQVELDFPEGL</sequence>
<organism evidence="1 2">
    <name type="scientific">Phlebia brevispora</name>
    <dbReference type="NCBI Taxonomy" id="194682"/>
    <lineage>
        <taxon>Eukaryota</taxon>
        <taxon>Fungi</taxon>
        <taxon>Dikarya</taxon>
        <taxon>Basidiomycota</taxon>
        <taxon>Agaricomycotina</taxon>
        <taxon>Agaricomycetes</taxon>
        <taxon>Polyporales</taxon>
        <taxon>Meruliaceae</taxon>
        <taxon>Phlebia</taxon>
    </lineage>
</organism>
<proteinExistence type="predicted"/>
<dbReference type="EMBL" id="JANHOG010000171">
    <property type="protein sequence ID" value="KAJ3557285.1"/>
    <property type="molecule type" value="Genomic_DNA"/>
</dbReference>
<accession>A0ACC1TBD1</accession>
<comment type="caution">
    <text evidence="1">The sequence shown here is derived from an EMBL/GenBank/DDBJ whole genome shotgun (WGS) entry which is preliminary data.</text>
</comment>
<keyword evidence="2" id="KW-1185">Reference proteome</keyword>
<evidence type="ECO:0000313" key="1">
    <source>
        <dbReference type="EMBL" id="KAJ3557285.1"/>
    </source>
</evidence>